<proteinExistence type="predicted"/>
<evidence type="ECO:0000256" key="1">
    <source>
        <dbReference type="SAM" id="Coils"/>
    </source>
</evidence>
<keyword evidence="6" id="KW-1185">Reference proteome</keyword>
<dbReference type="EMBL" id="RHHN01000007">
    <property type="protein sequence ID" value="RNB61286.1"/>
    <property type="molecule type" value="Genomic_DNA"/>
</dbReference>
<dbReference type="InterPro" id="IPR035965">
    <property type="entry name" value="PAS-like_dom_sf"/>
</dbReference>
<keyword evidence="1" id="KW-0175">Coiled coil</keyword>
<organism evidence="4 5">
    <name type="scientific">Brevibacillus agri</name>
    <dbReference type="NCBI Taxonomy" id="51101"/>
    <lineage>
        <taxon>Bacteria</taxon>
        <taxon>Bacillati</taxon>
        <taxon>Bacillota</taxon>
        <taxon>Bacilli</taxon>
        <taxon>Bacillales</taxon>
        <taxon>Paenibacillaceae</taxon>
        <taxon>Brevibacillus</taxon>
    </lineage>
</organism>
<dbReference type="PROSITE" id="PS50112">
    <property type="entry name" value="PAS"/>
    <property type="match status" value="1"/>
</dbReference>
<reference evidence="4 5" key="1">
    <citation type="submission" date="2018-10" db="EMBL/GenBank/DDBJ databases">
        <title>Phylogenomics of Brevibacillus.</title>
        <authorList>
            <person name="Dunlap C."/>
        </authorList>
    </citation>
    <scope>NUCLEOTIDE SEQUENCE [LARGE SCALE GENOMIC DNA]</scope>
    <source>
        <strain evidence="4 5">NRRL NRS 1219</strain>
    </source>
</reference>
<dbReference type="Proteomes" id="UP000317180">
    <property type="component" value="Unassembled WGS sequence"/>
</dbReference>
<feature type="coiled-coil region" evidence="1">
    <location>
        <begin position="120"/>
        <end position="163"/>
    </location>
</feature>
<protein>
    <submittedName>
        <fullName evidence="4">PAS domain S-box protein</fullName>
    </submittedName>
</protein>
<comment type="caution">
    <text evidence="4">The sequence shown here is derived from an EMBL/GenBank/DDBJ whole genome shotgun (WGS) entry which is preliminary data.</text>
</comment>
<name>A0A3M8BCZ3_9BACL</name>
<evidence type="ECO:0000313" key="6">
    <source>
        <dbReference type="Proteomes" id="UP000317180"/>
    </source>
</evidence>
<evidence type="ECO:0000313" key="4">
    <source>
        <dbReference type="EMBL" id="RNB61286.1"/>
    </source>
</evidence>
<evidence type="ECO:0000259" key="2">
    <source>
        <dbReference type="PROSITE" id="PS50112"/>
    </source>
</evidence>
<dbReference type="Proteomes" id="UP000276178">
    <property type="component" value="Unassembled WGS sequence"/>
</dbReference>
<reference evidence="3 6" key="2">
    <citation type="submission" date="2019-06" db="EMBL/GenBank/DDBJ databases">
        <title>Whole genome shotgun sequence of Brevibacillus agri NBRC 15538.</title>
        <authorList>
            <person name="Hosoyama A."/>
            <person name="Uohara A."/>
            <person name="Ohji S."/>
            <person name="Ichikawa N."/>
        </authorList>
    </citation>
    <scope>NUCLEOTIDE SEQUENCE [LARGE SCALE GENOMIC DNA]</scope>
    <source>
        <strain evidence="3 6">NBRC 15538</strain>
    </source>
</reference>
<feature type="domain" description="PAS" evidence="2">
    <location>
        <begin position="19"/>
        <end position="60"/>
    </location>
</feature>
<evidence type="ECO:0000313" key="5">
    <source>
        <dbReference type="Proteomes" id="UP000276178"/>
    </source>
</evidence>
<dbReference type="SUPFAM" id="SSF55785">
    <property type="entry name" value="PYP-like sensor domain (PAS domain)"/>
    <property type="match status" value="1"/>
</dbReference>
<sequence>MDQNRLFFERHGNDGLGMEGGYLRQIFDHLQDGIILMNEERKILLMNPSAERITGWKLGEKVPYCSYCQTRKLEPGEERCYLMAKREIPYFLSSMPTYEGRYVDMEMSTAIIYENGEQRKQEILLVLKDLTAKRKEEEARISKLVLQKTLEAQESEHKRLAQELHDGVGQFVSR</sequence>
<gene>
    <name evidence="3" type="ORF">BAG01nite_39610</name>
    <name evidence="4" type="ORF">EB820_01240</name>
</gene>
<dbReference type="Gene3D" id="3.30.450.20">
    <property type="entry name" value="PAS domain"/>
    <property type="match status" value="1"/>
</dbReference>
<dbReference type="EMBL" id="BJOD01000052">
    <property type="protein sequence ID" value="GED27859.1"/>
    <property type="molecule type" value="Genomic_DNA"/>
</dbReference>
<accession>A0A3M8BCZ3</accession>
<dbReference type="InterPro" id="IPR000014">
    <property type="entry name" value="PAS"/>
</dbReference>
<dbReference type="NCBIfam" id="TIGR00229">
    <property type="entry name" value="sensory_box"/>
    <property type="match status" value="1"/>
</dbReference>
<dbReference type="OrthoDB" id="9760839at2"/>
<dbReference type="AlphaFoldDB" id="A0A3M8BCZ3"/>
<dbReference type="Pfam" id="PF13188">
    <property type="entry name" value="PAS_8"/>
    <property type="match status" value="1"/>
</dbReference>
<evidence type="ECO:0000313" key="3">
    <source>
        <dbReference type="EMBL" id="GED27859.1"/>
    </source>
</evidence>